<keyword evidence="8" id="KW-0413">Isomerase</keyword>
<gene>
    <name evidence="10" type="ORF">CLV52_0417</name>
</gene>
<evidence type="ECO:0000256" key="4">
    <source>
        <dbReference type="ARBA" id="ARBA00022806"/>
    </source>
</evidence>
<dbReference type="SMART" id="SM00382">
    <property type="entry name" value="AAA"/>
    <property type="match status" value="1"/>
</dbReference>
<dbReference type="Pfam" id="PF21530">
    <property type="entry name" value="Pif1_2B_dom"/>
    <property type="match status" value="1"/>
</dbReference>
<evidence type="ECO:0000313" key="10">
    <source>
        <dbReference type="EMBL" id="TDS79872.1"/>
    </source>
</evidence>
<dbReference type="SUPFAM" id="SSF52540">
    <property type="entry name" value="P-loop containing nucleoside triphosphate hydrolases"/>
    <property type="match status" value="2"/>
</dbReference>
<evidence type="ECO:0000256" key="7">
    <source>
        <dbReference type="ARBA" id="ARBA00023204"/>
    </source>
</evidence>
<keyword evidence="7" id="KW-0234">DNA repair</keyword>
<dbReference type="Pfam" id="PF05970">
    <property type="entry name" value="PIF1"/>
    <property type="match status" value="1"/>
</dbReference>
<dbReference type="GO" id="GO:0003678">
    <property type="term" value="F:DNA helicase activity"/>
    <property type="evidence" value="ECO:0007669"/>
    <property type="project" value="InterPro"/>
</dbReference>
<name>A0A4R7FQ25_9MICO</name>
<reference evidence="10 11" key="1">
    <citation type="submission" date="2019-03" db="EMBL/GenBank/DDBJ databases">
        <title>Genomic Encyclopedia of Archaeal and Bacterial Type Strains, Phase II (KMG-II): from individual species to whole genera.</title>
        <authorList>
            <person name="Goeker M."/>
        </authorList>
    </citation>
    <scope>NUCLEOTIDE SEQUENCE [LARGE SCALE GENOMIC DNA]</scope>
    <source>
        <strain evidence="10 11">DSM 24782</strain>
    </source>
</reference>
<keyword evidence="4 10" id="KW-0347">Helicase</keyword>
<accession>A0A4R7FQ25</accession>
<dbReference type="GO" id="GO:0006281">
    <property type="term" value="P:DNA repair"/>
    <property type="evidence" value="ECO:0007669"/>
    <property type="project" value="InterPro"/>
</dbReference>
<dbReference type="PANTHER" id="PTHR47642">
    <property type="entry name" value="ATP-DEPENDENT DNA HELICASE"/>
    <property type="match status" value="1"/>
</dbReference>
<dbReference type="PANTHER" id="PTHR47642:SF5">
    <property type="entry name" value="ATP-DEPENDENT DNA HELICASE"/>
    <property type="match status" value="1"/>
</dbReference>
<evidence type="ECO:0000256" key="2">
    <source>
        <dbReference type="ARBA" id="ARBA00022763"/>
    </source>
</evidence>
<keyword evidence="1" id="KW-0547">Nucleotide-binding</keyword>
<dbReference type="AlphaFoldDB" id="A0A4R7FQ25"/>
<feature type="domain" description="AAA+ ATPase" evidence="9">
    <location>
        <begin position="24"/>
        <end position="230"/>
    </location>
</feature>
<dbReference type="EMBL" id="SOAM01000001">
    <property type="protein sequence ID" value="TDS79872.1"/>
    <property type="molecule type" value="Genomic_DNA"/>
</dbReference>
<protein>
    <submittedName>
        <fullName evidence="10">PIF1-like helicase</fullName>
    </submittedName>
</protein>
<dbReference type="OrthoDB" id="9763659at2"/>
<organism evidence="10 11">
    <name type="scientific">Amnibacterium kyonggiense</name>
    <dbReference type="NCBI Taxonomy" id="595671"/>
    <lineage>
        <taxon>Bacteria</taxon>
        <taxon>Bacillati</taxon>
        <taxon>Actinomycetota</taxon>
        <taxon>Actinomycetes</taxon>
        <taxon>Micrococcales</taxon>
        <taxon>Microbacteriaceae</taxon>
        <taxon>Amnibacterium</taxon>
    </lineage>
</organism>
<keyword evidence="11" id="KW-1185">Reference proteome</keyword>
<dbReference type="InterPro" id="IPR027417">
    <property type="entry name" value="P-loop_NTPase"/>
</dbReference>
<keyword evidence="2" id="KW-0227">DNA damage</keyword>
<dbReference type="CDD" id="cd18037">
    <property type="entry name" value="DEXSc_Pif1_like"/>
    <property type="match status" value="1"/>
</dbReference>
<keyword evidence="3" id="KW-0378">Hydrolase</keyword>
<dbReference type="Gene3D" id="3.40.50.300">
    <property type="entry name" value="P-loop containing nucleotide triphosphate hydrolases"/>
    <property type="match status" value="1"/>
</dbReference>
<evidence type="ECO:0000256" key="8">
    <source>
        <dbReference type="ARBA" id="ARBA00023235"/>
    </source>
</evidence>
<evidence type="ECO:0000256" key="1">
    <source>
        <dbReference type="ARBA" id="ARBA00022741"/>
    </source>
</evidence>
<dbReference type="RefSeq" id="WP_133764390.1">
    <property type="nucleotide sequence ID" value="NZ_BAAARP010000001.1"/>
</dbReference>
<keyword evidence="6" id="KW-0238">DNA-binding</keyword>
<dbReference type="InterPro" id="IPR003593">
    <property type="entry name" value="AAA+_ATPase"/>
</dbReference>
<dbReference type="GO" id="GO:0000723">
    <property type="term" value="P:telomere maintenance"/>
    <property type="evidence" value="ECO:0007669"/>
    <property type="project" value="InterPro"/>
</dbReference>
<keyword evidence="5" id="KW-0067">ATP-binding</keyword>
<evidence type="ECO:0000256" key="5">
    <source>
        <dbReference type="ARBA" id="ARBA00022840"/>
    </source>
</evidence>
<evidence type="ECO:0000313" key="11">
    <source>
        <dbReference type="Proteomes" id="UP000295344"/>
    </source>
</evidence>
<dbReference type="CDD" id="cd18809">
    <property type="entry name" value="SF1_C_RecD"/>
    <property type="match status" value="1"/>
</dbReference>
<proteinExistence type="predicted"/>
<evidence type="ECO:0000256" key="6">
    <source>
        <dbReference type="ARBA" id="ARBA00023125"/>
    </source>
</evidence>
<dbReference type="InterPro" id="IPR049163">
    <property type="entry name" value="Pif1-like_2B_dom"/>
</dbReference>
<comment type="caution">
    <text evidence="10">The sequence shown here is derived from an EMBL/GenBank/DDBJ whole genome shotgun (WGS) entry which is preliminary data.</text>
</comment>
<dbReference type="InterPro" id="IPR010285">
    <property type="entry name" value="DNA_helicase_pif1-like_DEAD"/>
</dbReference>
<evidence type="ECO:0000259" key="9">
    <source>
        <dbReference type="SMART" id="SM00382"/>
    </source>
</evidence>
<dbReference type="InterPro" id="IPR051055">
    <property type="entry name" value="PIF1_helicase"/>
</dbReference>
<dbReference type="Proteomes" id="UP000295344">
    <property type="component" value="Unassembled WGS sequence"/>
</dbReference>
<sequence length="431" mass="47345">MSAALEVALTPAQQAVLDAVGGDDVTPLLVTGRAGTGKSTVLHRIVAVEQRKVAVVAPTGVAALNVGGQTIHSFLRLPVGLIGNSRLYQDRELRKLLMALDVLIVDEISMVSADLMDGIDRALREARGRPDPFGGVRLVLFGDPFQLSPVPGGAEERAWYTEMYRSLWFFDAHVWDRIGLRTLHLDLIHRQQDEEFRRLLTAVRHGAVTREMAQRLNEVGARPLPADPPLTLASTNAAVATLNRRALADLPGQEATALAEVDGDFGGRTFPADEELRLKVGAHVMMLRNDSEGRWVNGSMGTVAKLHRGVLTVEIDGVRHEVEPVVWERHRYTVSADSKELQREVVAQFRQLPVRLGWAVTIHKAQGATLEAARIDLGRKAFSPGQTYVALSRLTTLAGLYLTRPLIPGDVIVDPDVRRWVEDRRRAAAAD</sequence>
<dbReference type="Gene3D" id="2.30.30.940">
    <property type="match status" value="1"/>
</dbReference>
<evidence type="ECO:0000256" key="3">
    <source>
        <dbReference type="ARBA" id="ARBA00022801"/>
    </source>
</evidence>